<dbReference type="NCBIfam" id="TIGR03445">
    <property type="entry name" value="mycothiol_MshB"/>
    <property type="match status" value="1"/>
</dbReference>
<evidence type="ECO:0000256" key="1">
    <source>
        <dbReference type="ARBA" id="ARBA00022723"/>
    </source>
</evidence>
<comment type="caution">
    <text evidence="6">The sequence shown here is derived from an EMBL/GenBank/DDBJ whole genome shotgun (WGS) entry which is preliminary data.</text>
</comment>
<comment type="cofactor">
    <cofactor evidence="4">
        <name>Zn(2+)</name>
        <dbReference type="ChEBI" id="CHEBI:29105"/>
    </cofactor>
    <text evidence="4">Binds 1 zinc ion per subunit.</text>
</comment>
<dbReference type="Gene3D" id="3.40.50.10320">
    <property type="entry name" value="LmbE-like"/>
    <property type="match status" value="1"/>
</dbReference>
<feature type="binding site" evidence="4">
    <location>
        <position position="15"/>
    </location>
    <ligand>
        <name>Zn(2+)</name>
        <dbReference type="ChEBI" id="CHEBI:29105"/>
    </ligand>
</feature>
<protein>
    <recommendedName>
        <fullName evidence="4">1D-myo-inositol 2-acetamido-2-deoxy-alpha-D-glucopyranoside deacetylase</fullName>
        <shortName evidence="4">GlcNAc-Ins deacetylase</shortName>
        <ecNumber evidence="4">3.5.1.103</ecNumber>
    </recommendedName>
    <alternativeName>
        <fullName evidence="4">N-acetyl-1-D-myo-inositol-2-amino-2-deoxy-alpha-D-glucopyranoside deacetylase</fullName>
    </alternativeName>
</protein>
<dbReference type="InterPro" id="IPR003737">
    <property type="entry name" value="GlcNAc_PI_deacetylase-related"/>
</dbReference>
<reference evidence="7" key="1">
    <citation type="submission" date="2023-07" db="EMBL/GenBank/DDBJ databases">
        <title>30 novel species of actinomycetes from the DSMZ collection.</title>
        <authorList>
            <person name="Nouioui I."/>
        </authorList>
    </citation>
    <scope>NUCLEOTIDE SEQUENCE [LARGE SCALE GENOMIC DNA]</scope>
    <source>
        <strain evidence="7">DSM 41979</strain>
    </source>
</reference>
<organism evidence="6 7">
    <name type="scientific">Streptomyces evansiae</name>
    <dbReference type="NCBI Taxonomy" id="3075535"/>
    <lineage>
        <taxon>Bacteria</taxon>
        <taxon>Bacillati</taxon>
        <taxon>Actinomycetota</taxon>
        <taxon>Actinomycetes</taxon>
        <taxon>Kitasatosporales</taxon>
        <taxon>Streptomycetaceae</taxon>
        <taxon>Streptomyces</taxon>
    </lineage>
</organism>
<evidence type="ECO:0000256" key="3">
    <source>
        <dbReference type="ARBA" id="ARBA00022833"/>
    </source>
</evidence>
<dbReference type="SUPFAM" id="SSF102588">
    <property type="entry name" value="LmbE-like"/>
    <property type="match status" value="1"/>
</dbReference>
<keyword evidence="3 4" id="KW-0862">Zinc</keyword>
<comment type="function">
    <text evidence="4">Catalyzes the deacetylation of 1D-myo-inositol 2-acetamido-2-deoxy-alpha-D-glucopyranoside (GlcNAc-Ins) in the mycothiol biosynthesis pathway.</text>
</comment>
<proteinExistence type="inferred from homology"/>
<sequence>MTENARPRLLLVHAHPDDESINNGATMAAAVASGAEVTLVTCTLGEEGEIIPPALAPLAADRADRLGTYRSGELTAAMAALGVRDHRFLGGPGRYRDSGMMGAPQNDRPGSFWSAPLDEAAGHLVAVIREVRPDVLVTYDPDGGYGHPDHIQAHRVAMRAAELAAEPGHLPAAGPAHTIAKTYWNRLPRPVAEAAFAEARRALPGSPFARLAAVDDVPGVVEAARVTTAVDARAHLPAKLAAMRAHATQITVAEPLFALSNDLAQPVFGVEYYELVRGEAGPPGPDGYETGLLAGLVPPSPSSSREPQS</sequence>
<evidence type="ECO:0000256" key="5">
    <source>
        <dbReference type="SAM" id="MobiDB-lite"/>
    </source>
</evidence>
<feature type="binding site" evidence="4">
    <location>
        <position position="18"/>
    </location>
    <ligand>
        <name>Zn(2+)</name>
        <dbReference type="ChEBI" id="CHEBI:29105"/>
    </ligand>
</feature>
<feature type="binding site" evidence="4">
    <location>
        <position position="150"/>
    </location>
    <ligand>
        <name>Zn(2+)</name>
        <dbReference type="ChEBI" id="CHEBI:29105"/>
    </ligand>
</feature>
<dbReference type="HAMAP" id="MF_01696">
    <property type="entry name" value="MshB"/>
    <property type="match status" value="1"/>
</dbReference>
<dbReference type="EMBL" id="JAVRET010000029">
    <property type="protein sequence ID" value="MDT0410280.1"/>
    <property type="molecule type" value="Genomic_DNA"/>
</dbReference>
<feature type="region of interest" description="Disordered" evidence="5">
    <location>
        <begin position="281"/>
        <end position="309"/>
    </location>
</feature>
<keyword evidence="2 4" id="KW-0378">Hydrolase</keyword>
<name>A0ABU2R4S3_9ACTN</name>
<evidence type="ECO:0000313" key="7">
    <source>
        <dbReference type="Proteomes" id="UP001183610"/>
    </source>
</evidence>
<comment type="similarity">
    <text evidence="4">Belongs to the MshB deacetylase family.</text>
</comment>
<dbReference type="PANTHER" id="PTHR12993">
    <property type="entry name" value="N-ACETYLGLUCOSAMINYL-PHOSPHATIDYLINOSITOL DE-N-ACETYLASE-RELATED"/>
    <property type="match status" value="1"/>
</dbReference>
<dbReference type="InterPro" id="IPR024078">
    <property type="entry name" value="LmbE-like_dom_sf"/>
</dbReference>
<evidence type="ECO:0000313" key="6">
    <source>
        <dbReference type="EMBL" id="MDT0410280.1"/>
    </source>
</evidence>
<comment type="catalytic activity">
    <reaction evidence="4">
        <text>1D-myo-inositol 2-acetamido-2-deoxy-alpha-D-glucopyranoside + H2O = 1D-myo-inositol 2-amino-2-deoxy-alpha-D-glucopyranoside + acetate</text>
        <dbReference type="Rhea" id="RHEA:26180"/>
        <dbReference type="ChEBI" id="CHEBI:15377"/>
        <dbReference type="ChEBI" id="CHEBI:30089"/>
        <dbReference type="ChEBI" id="CHEBI:52442"/>
        <dbReference type="ChEBI" id="CHEBI:58886"/>
        <dbReference type="EC" id="3.5.1.103"/>
    </reaction>
</comment>
<dbReference type="InterPro" id="IPR017810">
    <property type="entry name" value="Mycothiol_biosynthesis_MshB"/>
</dbReference>
<evidence type="ECO:0000256" key="2">
    <source>
        <dbReference type="ARBA" id="ARBA00022801"/>
    </source>
</evidence>
<accession>A0ABU2R4S3</accession>
<gene>
    <name evidence="4 6" type="primary">mshB</name>
    <name evidence="6" type="ORF">RM698_14585</name>
</gene>
<keyword evidence="7" id="KW-1185">Reference proteome</keyword>
<dbReference type="GO" id="GO:0035595">
    <property type="term" value="F:N-acetylglucosaminylinositol deacetylase activity"/>
    <property type="evidence" value="ECO:0007669"/>
    <property type="project" value="UniProtKB-EC"/>
</dbReference>
<dbReference type="Pfam" id="PF02585">
    <property type="entry name" value="PIG-L"/>
    <property type="match status" value="1"/>
</dbReference>
<evidence type="ECO:0000256" key="4">
    <source>
        <dbReference type="HAMAP-Rule" id="MF_01696"/>
    </source>
</evidence>
<dbReference type="RefSeq" id="WP_010267067.1">
    <property type="nucleotide sequence ID" value="NZ_JAVRET010000029.1"/>
</dbReference>
<dbReference type="EC" id="3.5.1.103" evidence="4"/>
<dbReference type="PANTHER" id="PTHR12993:SF26">
    <property type="entry name" value="1D-MYO-INOSITOL 2-ACETAMIDO-2-DEOXY-ALPHA-D-GLUCOPYRANOSIDE DEACETYLASE"/>
    <property type="match status" value="1"/>
</dbReference>
<dbReference type="Proteomes" id="UP001183610">
    <property type="component" value="Unassembled WGS sequence"/>
</dbReference>
<keyword evidence="1 4" id="KW-0479">Metal-binding</keyword>